<dbReference type="AlphaFoldDB" id="A0A3M2M7L1"/>
<sequence length="177" mass="18410">MSASVPADSAPEPSGAEASAEAAAGPGTGAVSAAEPSPEATEQIPAVVEEEESSSPFRRRRDRPGLGWLGWVVIGVPTAVMGVGWAIIMAHVGQTPGLAVETRAVDLRDNAAVVTYAVGKPKDEQVRCVVDAYDDKLNVLAQREITVPKGAAKVTAQETLETPRKATGGRIRDCHTT</sequence>
<gene>
    <name evidence="3" type="ORF">EBO15_12880</name>
</gene>
<dbReference type="Proteomes" id="UP000282674">
    <property type="component" value="Unassembled WGS sequence"/>
</dbReference>
<feature type="transmembrane region" description="Helical" evidence="2">
    <location>
        <begin position="68"/>
        <end position="88"/>
    </location>
</feature>
<keyword evidence="2" id="KW-0472">Membrane</keyword>
<name>A0A3M2M7L1_9ACTN</name>
<dbReference type="OrthoDB" id="3477115at2"/>
<keyword evidence="4" id="KW-1185">Reference proteome</keyword>
<evidence type="ECO:0000256" key="1">
    <source>
        <dbReference type="SAM" id="MobiDB-lite"/>
    </source>
</evidence>
<proteinExistence type="predicted"/>
<dbReference type="Pfam" id="PF14155">
    <property type="entry name" value="DUF4307"/>
    <property type="match status" value="1"/>
</dbReference>
<dbReference type="EMBL" id="RFFG01000018">
    <property type="protein sequence ID" value="RMI44525.1"/>
    <property type="molecule type" value="Genomic_DNA"/>
</dbReference>
<feature type="compositionally biased region" description="Low complexity" evidence="1">
    <location>
        <begin position="9"/>
        <end position="25"/>
    </location>
</feature>
<keyword evidence="2" id="KW-0812">Transmembrane</keyword>
<accession>A0A3M2M7L1</accession>
<feature type="region of interest" description="Disordered" evidence="1">
    <location>
        <begin position="1"/>
        <end position="61"/>
    </location>
</feature>
<protein>
    <submittedName>
        <fullName evidence="3">DUF4307 domain-containing protein</fullName>
    </submittedName>
</protein>
<reference evidence="3 4" key="1">
    <citation type="submission" date="2018-10" db="EMBL/GenBank/DDBJ databases">
        <title>Isolation from soil.</title>
        <authorList>
            <person name="Hu J."/>
        </authorList>
    </citation>
    <scope>NUCLEOTIDE SEQUENCE [LARGE SCALE GENOMIC DNA]</scope>
    <source>
        <strain evidence="3 4">NEAU-Ht49</strain>
    </source>
</reference>
<dbReference type="RefSeq" id="WP_122194587.1">
    <property type="nucleotide sequence ID" value="NZ_JBHSKC010000006.1"/>
</dbReference>
<keyword evidence="2" id="KW-1133">Transmembrane helix</keyword>
<dbReference type="InterPro" id="IPR025443">
    <property type="entry name" value="DUF4307"/>
</dbReference>
<organism evidence="3 4">
    <name type="scientific">Actinomadura harenae</name>
    <dbReference type="NCBI Taxonomy" id="2483351"/>
    <lineage>
        <taxon>Bacteria</taxon>
        <taxon>Bacillati</taxon>
        <taxon>Actinomycetota</taxon>
        <taxon>Actinomycetes</taxon>
        <taxon>Streptosporangiales</taxon>
        <taxon>Thermomonosporaceae</taxon>
        <taxon>Actinomadura</taxon>
    </lineage>
</organism>
<evidence type="ECO:0000313" key="4">
    <source>
        <dbReference type="Proteomes" id="UP000282674"/>
    </source>
</evidence>
<evidence type="ECO:0000256" key="2">
    <source>
        <dbReference type="SAM" id="Phobius"/>
    </source>
</evidence>
<comment type="caution">
    <text evidence="3">The sequence shown here is derived from an EMBL/GenBank/DDBJ whole genome shotgun (WGS) entry which is preliminary data.</text>
</comment>
<evidence type="ECO:0000313" key="3">
    <source>
        <dbReference type="EMBL" id="RMI44525.1"/>
    </source>
</evidence>